<comment type="catalytic activity">
    <reaction evidence="3">
        <text>[protein]-L-glutamate 5-O-methyl ester + H2O = L-glutamyl-[protein] + methanol + H(+)</text>
        <dbReference type="Rhea" id="RHEA:23236"/>
        <dbReference type="Rhea" id="RHEA-COMP:10208"/>
        <dbReference type="Rhea" id="RHEA-COMP:10311"/>
        <dbReference type="ChEBI" id="CHEBI:15377"/>
        <dbReference type="ChEBI" id="CHEBI:15378"/>
        <dbReference type="ChEBI" id="CHEBI:17790"/>
        <dbReference type="ChEBI" id="CHEBI:29973"/>
        <dbReference type="ChEBI" id="CHEBI:82795"/>
        <dbReference type="EC" id="3.1.1.61"/>
    </reaction>
</comment>
<evidence type="ECO:0000256" key="2">
    <source>
        <dbReference type="ARBA" id="ARBA00039140"/>
    </source>
</evidence>
<dbReference type="InterPro" id="IPR035909">
    <property type="entry name" value="CheB_C"/>
</dbReference>
<dbReference type="PANTHER" id="PTHR42872">
    <property type="entry name" value="PROTEIN-GLUTAMATE METHYLESTERASE/PROTEIN-GLUTAMINE GLUTAMINASE"/>
    <property type="match status" value="1"/>
</dbReference>
<gene>
    <name evidence="6" type="primary">cheB_1</name>
    <name evidence="6" type="ORF">HC248_02665</name>
</gene>
<feature type="active site" evidence="4">
    <location>
        <position position="147"/>
    </location>
</feature>
<dbReference type="Gene3D" id="3.40.50.180">
    <property type="entry name" value="Methylesterase CheB, C-terminal domain"/>
    <property type="match status" value="1"/>
</dbReference>
<dbReference type="InterPro" id="IPR000673">
    <property type="entry name" value="Sig_transdc_resp-reg_Me-estase"/>
</dbReference>
<dbReference type="PROSITE" id="PS50122">
    <property type="entry name" value="CHEB"/>
    <property type="match status" value="1"/>
</dbReference>
<reference evidence="6 7" key="1">
    <citation type="submission" date="2020-04" db="EMBL/GenBank/DDBJ databases">
        <title>Complete genome of a Psychrophilic, Marine, Gas Vacuolate Bacterium Polaromonas vacuolata KCTC 22033T.</title>
        <authorList>
            <person name="Hwang K."/>
            <person name="Kim K.M."/>
        </authorList>
    </citation>
    <scope>NUCLEOTIDE SEQUENCE [LARGE SCALE GENOMIC DNA]</scope>
    <source>
        <strain evidence="6 7">KCTC 22033</strain>
    </source>
</reference>
<feature type="active site" evidence="4">
    <location>
        <position position="54"/>
    </location>
</feature>
<dbReference type="KEGG" id="pvac:HC248_02665"/>
<dbReference type="RefSeq" id="WP_168922868.1">
    <property type="nucleotide sequence ID" value="NZ_CP051461.1"/>
</dbReference>
<evidence type="ECO:0000256" key="4">
    <source>
        <dbReference type="PROSITE-ProRule" id="PRU00050"/>
    </source>
</evidence>
<accession>A0A6H2HBT2</accession>
<evidence type="ECO:0000259" key="5">
    <source>
        <dbReference type="PROSITE" id="PS50122"/>
    </source>
</evidence>
<proteinExistence type="predicted"/>
<keyword evidence="4" id="KW-0145">Chemotaxis</keyword>
<evidence type="ECO:0000256" key="1">
    <source>
        <dbReference type="ARBA" id="ARBA00022801"/>
    </source>
</evidence>
<protein>
    <recommendedName>
        <fullName evidence="2">protein-glutamate methylesterase</fullName>
        <ecNumber evidence="2">3.1.1.61</ecNumber>
    </recommendedName>
</protein>
<feature type="active site" evidence="4">
    <location>
        <position position="27"/>
    </location>
</feature>
<organism evidence="6 7">
    <name type="scientific">Polaromonas vacuolata</name>
    <dbReference type="NCBI Taxonomy" id="37448"/>
    <lineage>
        <taxon>Bacteria</taxon>
        <taxon>Pseudomonadati</taxon>
        <taxon>Pseudomonadota</taxon>
        <taxon>Betaproteobacteria</taxon>
        <taxon>Burkholderiales</taxon>
        <taxon>Comamonadaceae</taxon>
        <taxon>Polaromonas</taxon>
    </lineage>
</organism>
<dbReference type="EMBL" id="CP051461">
    <property type="protein sequence ID" value="QJC57341.1"/>
    <property type="molecule type" value="Genomic_DNA"/>
</dbReference>
<dbReference type="GO" id="GO:0006935">
    <property type="term" value="P:chemotaxis"/>
    <property type="evidence" value="ECO:0007669"/>
    <property type="project" value="UniProtKB-UniRule"/>
</dbReference>
<feature type="domain" description="CheB-type methylesterase" evidence="5">
    <location>
        <begin position="12"/>
        <end position="205"/>
    </location>
</feature>
<dbReference type="SUPFAM" id="SSF52738">
    <property type="entry name" value="Methylesterase CheB, C-terminal domain"/>
    <property type="match status" value="1"/>
</dbReference>
<dbReference type="AlphaFoldDB" id="A0A6H2HBT2"/>
<dbReference type="Pfam" id="PF01339">
    <property type="entry name" value="CheB_methylest"/>
    <property type="match status" value="1"/>
</dbReference>
<evidence type="ECO:0000313" key="7">
    <source>
        <dbReference type="Proteomes" id="UP000502041"/>
    </source>
</evidence>
<keyword evidence="1 4" id="KW-0378">Hydrolase</keyword>
<name>A0A6H2HBT2_9BURK</name>
<keyword evidence="7" id="KW-1185">Reference proteome</keyword>
<dbReference type="GO" id="GO:0000156">
    <property type="term" value="F:phosphorelay response regulator activity"/>
    <property type="evidence" value="ECO:0007669"/>
    <property type="project" value="InterPro"/>
</dbReference>
<dbReference type="Proteomes" id="UP000502041">
    <property type="component" value="Chromosome"/>
</dbReference>
<dbReference type="EC" id="3.1.1.61" evidence="2"/>
<dbReference type="CDD" id="cd16433">
    <property type="entry name" value="CheB"/>
    <property type="match status" value="1"/>
</dbReference>
<dbReference type="GO" id="GO:0005737">
    <property type="term" value="C:cytoplasm"/>
    <property type="evidence" value="ECO:0007669"/>
    <property type="project" value="InterPro"/>
</dbReference>
<sequence length="206" mass="21937">MTSQTTALRAIPLDRSRQVKAVVIGASAGGVDALLQLLTSLPADFRLPVISVLHLPQSRGSQLAAIFQQRTTLRVREAADKESICPATLYFAASGYHLSIESDHSFSLSNEDQQHFSRPSIDLLMLSAADAYGVNLAGIVLTGANQDGAAGLARIHRCGGLTVVQDPLEAQVATMPEAAIRAQQPDLILGLKDIGRLLLQLDKNSC</sequence>
<dbReference type="GO" id="GO:0008984">
    <property type="term" value="F:protein-glutamate methylesterase activity"/>
    <property type="evidence" value="ECO:0007669"/>
    <property type="project" value="UniProtKB-EC"/>
</dbReference>
<dbReference type="PANTHER" id="PTHR42872:SF6">
    <property type="entry name" value="PROTEIN-GLUTAMATE METHYLESTERASE_PROTEIN-GLUTAMINE GLUTAMINASE"/>
    <property type="match status" value="1"/>
</dbReference>
<evidence type="ECO:0000313" key="6">
    <source>
        <dbReference type="EMBL" id="QJC57341.1"/>
    </source>
</evidence>
<evidence type="ECO:0000256" key="3">
    <source>
        <dbReference type="ARBA" id="ARBA00048267"/>
    </source>
</evidence>